<comment type="caution">
    <text evidence="3">The sequence shown here is derived from an EMBL/GenBank/DDBJ whole genome shotgun (WGS) entry which is preliminary data.</text>
</comment>
<feature type="transmembrane region" description="Helical" evidence="1">
    <location>
        <begin position="25"/>
        <end position="41"/>
    </location>
</feature>
<feature type="transmembrane region" description="Helical" evidence="1">
    <location>
        <begin position="61"/>
        <end position="80"/>
    </location>
</feature>
<gene>
    <name evidence="3" type="ORF">G3570_02355</name>
</gene>
<dbReference type="PANTHER" id="PTHR37299">
    <property type="entry name" value="TRANSCRIPTIONAL REGULATOR-RELATED"/>
    <property type="match status" value="1"/>
</dbReference>
<organism evidence="3 4">
    <name type="scientific">Halalkalibaculum roseum</name>
    <dbReference type="NCBI Taxonomy" id="2709311"/>
    <lineage>
        <taxon>Bacteria</taxon>
        <taxon>Pseudomonadati</taxon>
        <taxon>Balneolota</taxon>
        <taxon>Balneolia</taxon>
        <taxon>Balneolales</taxon>
        <taxon>Balneolaceae</taxon>
        <taxon>Halalkalibaculum</taxon>
    </lineage>
</organism>
<dbReference type="RefSeq" id="WP_165138777.1">
    <property type="nucleotide sequence ID" value="NZ_JAALLT010000001.1"/>
</dbReference>
<evidence type="ECO:0000259" key="2">
    <source>
        <dbReference type="PROSITE" id="PS50930"/>
    </source>
</evidence>
<feature type="transmembrane region" description="Helical" evidence="1">
    <location>
        <begin position="92"/>
        <end position="120"/>
    </location>
</feature>
<dbReference type="PANTHER" id="PTHR37299:SF1">
    <property type="entry name" value="STAGE 0 SPORULATION PROTEIN A HOMOLOG"/>
    <property type="match status" value="1"/>
</dbReference>
<accession>A0A6M1STL8</accession>
<dbReference type="Gene3D" id="2.40.50.1020">
    <property type="entry name" value="LytTr DNA-binding domain"/>
    <property type="match status" value="1"/>
</dbReference>
<feature type="transmembrane region" description="Helical" evidence="1">
    <location>
        <begin position="140"/>
        <end position="159"/>
    </location>
</feature>
<evidence type="ECO:0000313" key="3">
    <source>
        <dbReference type="EMBL" id="NGP75458.1"/>
    </source>
</evidence>
<keyword evidence="1" id="KW-0812">Transmembrane</keyword>
<dbReference type="InterPro" id="IPR046947">
    <property type="entry name" value="LytR-like"/>
</dbReference>
<name>A0A6M1STL8_9BACT</name>
<dbReference type="GO" id="GO:0003677">
    <property type="term" value="F:DNA binding"/>
    <property type="evidence" value="ECO:0007669"/>
    <property type="project" value="InterPro"/>
</dbReference>
<proteinExistence type="predicted"/>
<evidence type="ECO:0000256" key="1">
    <source>
        <dbReference type="SAM" id="Phobius"/>
    </source>
</evidence>
<keyword evidence="1" id="KW-0472">Membrane</keyword>
<dbReference type="GO" id="GO:0000156">
    <property type="term" value="F:phosphorelay response regulator activity"/>
    <property type="evidence" value="ECO:0007669"/>
    <property type="project" value="InterPro"/>
</dbReference>
<dbReference type="InterPro" id="IPR007492">
    <property type="entry name" value="LytTR_DNA-bd_dom"/>
</dbReference>
<dbReference type="PROSITE" id="PS50930">
    <property type="entry name" value="HTH_LYTTR"/>
    <property type="match status" value="1"/>
</dbReference>
<protein>
    <submittedName>
        <fullName evidence="3">LytTR family transcriptional regulator</fullName>
    </submittedName>
</protein>
<dbReference type="AlphaFoldDB" id="A0A6M1STL8"/>
<sequence>MSSTFTYPSGGITFQSPFNKGQKRLFLGFCAFWLFIALLELGQDYLSTMLNGNAFMIGESLSYKLFWLLFIPFSLVLIYGYKKAENLVSGPLLYITGFLIVSASTIIHLTVFSVILFGISNLIHEEPLTLVFLIYEKLSTRLYMALSIYFMLSVLYVMFKNRRSEQDQKSGQQTYSSTLTVKNGRRTVLVEVTDIRWIGSDGAYLDIHTESKKHVILDSLKDIINRLPDNFKRIHKSTIVNIDHISELKSRGNGDYDVIMKDGSVLRLSRNYSKALKGLFL</sequence>
<feature type="domain" description="HTH LytTR-type" evidence="2">
    <location>
        <begin position="179"/>
        <end position="281"/>
    </location>
</feature>
<keyword evidence="1" id="KW-1133">Transmembrane helix</keyword>
<keyword evidence="4" id="KW-1185">Reference proteome</keyword>
<dbReference type="Proteomes" id="UP000473278">
    <property type="component" value="Unassembled WGS sequence"/>
</dbReference>
<dbReference type="Pfam" id="PF04397">
    <property type="entry name" value="LytTR"/>
    <property type="match status" value="1"/>
</dbReference>
<dbReference type="EMBL" id="JAALLT010000001">
    <property type="protein sequence ID" value="NGP75458.1"/>
    <property type="molecule type" value="Genomic_DNA"/>
</dbReference>
<reference evidence="3 4" key="1">
    <citation type="submission" date="2020-02" db="EMBL/GenBank/DDBJ databases">
        <title>Balneolaceae bacterium YR4-1, complete genome.</title>
        <authorList>
            <person name="Li Y."/>
            <person name="Wu S."/>
        </authorList>
    </citation>
    <scope>NUCLEOTIDE SEQUENCE [LARGE SCALE GENOMIC DNA]</scope>
    <source>
        <strain evidence="3 4">YR4-1</strain>
    </source>
</reference>
<dbReference type="SMART" id="SM00850">
    <property type="entry name" value="LytTR"/>
    <property type="match status" value="1"/>
</dbReference>
<evidence type="ECO:0000313" key="4">
    <source>
        <dbReference type="Proteomes" id="UP000473278"/>
    </source>
</evidence>